<organism evidence="1 2">
    <name type="scientific">Pycnococcus provasolii</name>
    <dbReference type="NCBI Taxonomy" id="41880"/>
    <lineage>
        <taxon>Eukaryota</taxon>
        <taxon>Viridiplantae</taxon>
        <taxon>Chlorophyta</taxon>
        <taxon>Pseudoscourfieldiophyceae</taxon>
        <taxon>Pseudoscourfieldiales</taxon>
        <taxon>Pycnococcaceae</taxon>
        <taxon>Pycnococcus</taxon>
    </lineage>
</organism>
<evidence type="ECO:0000313" key="2">
    <source>
        <dbReference type="Proteomes" id="UP000660262"/>
    </source>
</evidence>
<dbReference type="Proteomes" id="UP000660262">
    <property type="component" value="Unassembled WGS sequence"/>
</dbReference>
<keyword evidence="2" id="KW-1185">Reference proteome</keyword>
<evidence type="ECO:0000313" key="1">
    <source>
        <dbReference type="EMBL" id="GHP12568.1"/>
    </source>
</evidence>
<dbReference type="InterPro" id="IPR014710">
    <property type="entry name" value="RmlC-like_jellyroll"/>
</dbReference>
<comment type="caution">
    <text evidence="1">The sequence shown here is derived from an EMBL/GenBank/DDBJ whole genome shotgun (WGS) entry which is preliminary data.</text>
</comment>
<proteinExistence type="predicted"/>
<name>A0A830I024_9CHLO</name>
<dbReference type="InterPro" id="IPR011051">
    <property type="entry name" value="RmlC_Cupin_sf"/>
</dbReference>
<sequence>MELKPGEADKEHDHPEHSMYVVQGAKMKLTPPPGATEGSAEVELPTGAAPVIPAGKHVVENVGTTTAKIVFVEPYPTCKMCGTIAGYRSPFDVAPTCYAKLAENDEWVTGMLTMKPGEQDPVHHHRDHLIYFLEGDQVTIYPGGDESAAMDVPLHCPMGVPAPMSAPPFAYHSLKNTGTKAIKAVFFEMKN</sequence>
<protein>
    <recommendedName>
        <fullName evidence="3">Cupin 2 conserved barrel domain-containing protein</fullName>
    </recommendedName>
</protein>
<dbReference type="EMBL" id="BNJQ01000043">
    <property type="protein sequence ID" value="GHP12568.1"/>
    <property type="molecule type" value="Genomic_DNA"/>
</dbReference>
<dbReference type="Gene3D" id="2.60.120.10">
    <property type="entry name" value="Jelly Rolls"/>
    <property type="match status" value="2"/>
</dbReference>
<evidence type="ECO:0008006" key="3">
    <source>
        <dbReference type="Google" id="ProtNLM"/>
    </source>
</evidence>
<gene>
    <name evidence="1" type="ORF">PPROV_001129600</name>
</gene>
<dbReference type="OrthoDB" id="10529009at2759"/>
<dbReference type="SUPFAM" id="SSF51182">
    <property type="entry name" value="RmlC-like cupins"/>
    <property type="match status" value="2"/>
</dbReference>
<accession>A0A830I024</accession>
<dbReference type="AlphaFoldDB" id="A0A830I024"/>
<reference evidence="1" key="1">
    <citation type="submission" date="2020-10" db="EMBL/GenBank/DDBJ databases">
        <title>Unveiling of a novel bifunctional photoreceptor, Dualchrome1, isolated from a cosmopolitan green alga.</title>
        <authorList>
            <person name="Suzuki S."/>
            <person name="Kawachi M."/>
        </authorList>
    </citation>
    <scope>NUCLEOTIDE SEQUENCE</scope>
    <source>
        <strain evidence="1">NIES 2893</strain>
    </source>
</reference>